<feature type="transmembrane region" description="Helical" evidence="10">
    <location>
        <begin position="52"/>
        <end position="74"/>
    </location>
</feature>
<proteinExistence type="inferred from homology"/>
<dbReference type="PANTHER" id="PTHR30309:SF0">
    <property type="entry name" value="GLYCEROL-3-PHOSPHATE ACYLTRANSFERASE-RELATED"/>
    <property type="match status" value="1"/>
</dbReference>
<dbReference type="GO" id="GO:0008654">
    <property type="term" value="P:phospholipid biosynthetic process"/>
    <property type="evidence" value="ECO:0007669"/>
    <property type="project" value="UniProtKB-UniRule"/>
</dbReference>
<comment type="subunit">
    <text evidence="10">Probably interacts with PlsX.</text>
</comment>
<evidence type="ECO:0000256" key="5">
    <source>
        <dbReference type="ARBA" id="ARBA00022989"/>
    </source>
</evidence>
<keyword evidence="12" id="KW-1185">Reference proteome</keyword>
<comment type="pathway">
    <text evidence="10">Lipid metabolism; phospholipid metabolism.</text>
</comment>
<evidence type="ECO:0000256" key="6">
    <source>
        <dbReference type="ARBA" id="ARBA00023098"/>
    </source>
</evidence>
<reference evidence="11" key="1">
    <citation type="submission" date="2021-03" db="EMBL/GenBank/DDBJ databases">
        <title>Sagittula salina sp. nov. strain M10.9X isolated from the marine waste.</title>
        <authorList>
            <person name="Satari L."/>
            <person name="Molina-Menor E."/>
            <person name="Vidal-Verdu A."/>
            <person name="Pascual J."/>
            <person name="Pereto J."/>
            <person name="Porcar M."/>
        </authorList>
    </citation>
    <scope>NUCLEOTIDE SEQUENCE</scope>
    <source>
        <strain evidence="11">M10.9X</strain>
    </source>
</reference>
<dbReference type="HAMAP" id="MF_01043">
    <property type="entry name" value="PlsY"/>
    <property type="match status" value="1"/>
</dbReference>
<dbReference type="InterPro" id="IPR003811">
    <property type="entry name" value="G3P_acylTferase_PlsY"/>
</dbReference>
<evidence type="ECO:0000256" key="7">
    <source>
        <dbReference type="ARBA" id="ARBA00023136"/>
    </source>
</evidence>
<keyword evidence="5 10" id="KW-1133">Transmembrane helix</keyword>
<evidence type="ECO:0000256" key="3">
    <source>
        <dbReference type="ARBA" id="ARBA00022679"/>
    </source>
</evidence>
<dbReference type="Pfam" id="PF02660">
    <property type="entry name" value="G3P_acyltransf"/>
    <property type="match status" value="1"/>
</dbReference>
<name>A0A940MNQ0_9RHOB</name>
<dbReference type="RefSeq" id="WP_209360594.1">
    <property type="nucleotide sequence ID" value="NZ_JAGISH010000004.1"/>
</dbReference>
<dbReference type="EMBL" id="JAGISH010000004">
    <property type="protein sequence ID" value="MBP0482649.1"/>
    <property type="molecule type" value="Genomic_DNA"/>
</dbReference>
<gene>
    <name evidence="10 11" type="primary">plsY</name>
    <name evidence="11" type="ORF">J5474_09125</name>
</gene>
<sequence length="195" mass="20474">MTHLLWTILGYLAGSIPFGVLVTRALNLGDLRTIGSGNIGATNVLRTGNKTAALATLLLDGGKGAVAVLLARWFTGDDSAAQLAGLAAMAGHCFPIWLKFRGGKGVATFLGTMLALAWPIGLLCCATWLAAFYLSKISSVGAIAAVASVAPWTLVFGRTDLTITALLLTFIVLFRHRENIVRLHAGTEPKVGKKT</sequence>
<dbReference type="PANTHER" id="PTHR30309">
    <property type="entry name" value="INNER MEMBRANE PROTEIN YGIH"/>
    <property type="match status" value="1"/>
</dbReference>
<keyword evidence="4 10" id="KW-0812">Transmembrane</keyword>
<keyword evidence="1 10" id="KW-1003">Cell membrane</keyword>
<comment type="similarity">
    <text evidence="10">Belongs to the PlsY family.</text>
</comment>
<organism evidence="11 12">
    <name type="scientific">Sagittula salina</name>
    <dbReference type="NCBI Taxonomy" id="2820268"/>
    <lineage>
        <taxon>Bacteria</taxon>
        <taxon>Pseudomonadati</taxon>
        <taxon>Pseudomonadota</taxon>
        <taxon>Alphaproteobacteria</taxon>
        <taxon>Rhodobacterales</taxon>
        <taxon>Roseobacteraceae</taxon>
        <taxon>Sagittula</taxon>
    </lineage>
</organism>
<keyword evidence="6 10" id="KW-0443">Lipid metabolism</keyword>
<keyword evidence="7 10" id="KW-0472">Membrane</keyword>
<dbReference type="Proteomes" id="UP000675940">
    <property type="component" value="Unassembled WGS sequence"/>
</dbReference>
<protein>
    <recommendedName>
        <fullName evidence="10">Glycerol-3-phosphate acyltransferase</fullName>
    </recommendedName>
    <alternativeName>
        <fullName evidence="10">Acyl-PO4 G3P acyltransferase</fullName>
    </alternativeName>
    <alternativeName>
        <fullName evidence="10">Acyl-phosphate--glycerol-3-phosphate acyltransferase</fullName>
    </alternativeName>
    <alternativeName>
        <fullName evidence="10">G3P acyltransferase</fullName>
        <shortName evidence="10">GPAT</shortName>
        <ecNumber evidence="10">2.3.1.275</ecNumber>
    </alternativeName>
    <alternativeName>
        <fullName evidence="10">Lysophosphatidic acid synthase</fullName>
        <shortName evidence="10">LPA synthase</shortName>
    </alternativeName>
</protein>
<keyword evidence="3 10" id="KW-0808">Transferase</keyword>
<keyword evidence="8 10" id="KW-0594">Phospholipid biosynthesis</keyword>
<comment type="catalytic activity">
    <reaction evidence="10">
        <text>an acyl phosphate + sn-glycerol 3-phosphate = a 1-acyl-sn-glycero-3-phosphate + phosphate</text>
        <dbReference type="Rhea" id="RHEA:34075"/>
        <dbReference type="ChEBI" id="CHEBI:43474"/>
        <dbReference type="ChEBI" id="CHEBI:57597"/>
        <dbReference type="ChEBI" id="CHEBI:57970"/>
        <dbReference type="ChEBI" id="CHEBI:59918"/>
        <dbReference type="EC" id="2.3.1.275"/>
    </reaction>
</comment>
<keyword evidence="11" id="KW-0012">Acyltransferase</keyword>
<feature type="transmembrane region" description="Helical" evidence="10">
    <location>
        <begin position="80"/>
        <end position="98"/>
    </location>
</feature>
<dbReference type="NCBIfam" id="TIGR00023">
    <property type="entry name" value="glycerol-3-phosphate 1-O-acyltransferase PlsY"/>
    <property type="match status" value="1"/>
</dbReference>
<feature type="transmembrane region" description="Helical" evidence="10">
    <location>
        <begin position="110"/>
        <end position="134"/>
    </location>
</feature>
<evidence type="ECO:0000256" key="10">
    <source>
        <dbReference type="HAMAP-Rule" id="MF_01043"/>
    </source>
</evidence>
<comment type="function">
    <text evidence="10">Catalyzes the transfer of an acyl group from acyl-phosphate (acyl-PO(4)) to glycerol-3-phosphate (G3P) to form lysophosphatidic acid (LPA). This enzyme utilizes acyl-phosphate as fatty acyl donor, but not acyl-CoA or acyl-ACP.</text>
</comment>
<evidence type="ECO:0000256" key="2">
    <source>
        <dbReference type="ARBA" id="ARBA00022516"/>
    </source>
</evidence>
<feature type="transmembrane region" description="Helical" evidence="10">
    <location>
        <begin position="6"/>
        <end position="26"/>
    </location>
</feature>
<keyword evidence="9 10" id="KW-1208">Phospholipid metabolism</keyword>
<accession>A0A940MNQ0</accession>
<evidence type="ECO:0000313" key="12">
    <source>
        <dbReference type="Proteomes" id="UP000675940"/>
    </source>
</evidence>
<dbReference type="SMART" id="SM01207">
    <property type="entry name" value="G3P_acyltransf"/>
    <property type="match status" value="1"/>
</dbReference>
<comment type="caution">
    <text evidence="11">The sequence shown here is derived from an EMBL/GenBank/DDBJ whole genome shotgun (WGS) entry which is preliminary data.</text>
</comment>
<dbReference type="EC" id="2.3.1.275" evidence="10"/>
<evidence type="ECO:0000313" key="11">
    <source>
        <dbReference type="EMBL" id="MBP0482649.1"/>
    </source>
</evidence>
<dbReference type="GO" id="GO:0043772">
    <property type="term" value="F:acyl-phosphate glycerol-3-phosphate acyltransferase activity"/>
    <property type="evidence" value="ECO:0007669"/>
    <property type="project" value="UniProtKB-UniRule"/>
</dbReference>
<feature type="transmembrane region" description="Helical" evidence="10">
    <location>
        <begin position="154"/>
        <end position="174"/>
    </location>
</feature>
<dbReference type="GO" id="GO:0005886">
    <property type="term" value="C:plasma membrane"/>
    <property type="evidence" value="ECO:0007669"/>
    <property type="project" value="UniProtKB-SubCell"/>
</dbReference>
<comment type="subcellular location">
    <subcellularLocation>
        <location evidence="10">Cell membrane</location>
        <topology evidence="10">Multi-pass membrane protein</topology>
    </subcellularLocation>
</comment>
<evidence type="ECO:0000256" key="1">
    <source>
        <dbReference type="ARBA" id="ARBA00022475"/>
    </source>
</evidence>
<evidence type="ECO:0000256" key="9">
    <source>
        <dbReference type="ARBA" id="ARBA00023264"/>
    </source>
</evidence>
<evidence type="ECO:0000256" key="4">
    <source>
        <dbReference type="ARBA" id="ARBA00022692"/>
    </source>
</evidence>
<keyword evidence="2 10" id="KW-0444">Lipid biosynthesis</keyword>
<dbReference type="AlphaFoldDB" id="A0A940MNQ0"/>
<evidence type="ECO:0000256" key="8">
    <source>
        <dbReference type="ARBA" id="ARBA00023209"/>
    </source>
</evidence>